<keyword evidence="1" id="KW-0732">Signal</keyword>
<protein>
    <recommendedName>
        <fullName evidence="4">Lipoprotein</fullName>
    </recommendedName>
</protein>
<reference evidence="3" key="2">
    <citation type="submission" date="2012-07" db="EMBL/GenBank/DDBJ databases">
        <title>Complete genome sequence of 'Candidatus Mycoplasma haemolamae'.</title>
        <authorList>
            <person name="Guimaraes A.M.S."/>
            <person name="Toth B."/>
            <person name="Santos A.P."/>
            <person name="Nascimento N.C."/>
            <person name="Sojka J.E."/>
            <person name="Messick J.B."/>
        </authorList>
    </citation>
    <scope>NUCLEOTIDE SEQUENCE [LARGE SCALE GENOMIC DNA]</scope>
    <source>
        <strain evidence="3">Purdue</strain>
    </source>
</reference>
<evidence type="ECO:0000313" key="3">
    <source>
        <dbReference type="Proteomes" id="UP000006502"/>
    </source>
</evidence>
<name>I7CJ56_MYCHA</name>
<gene>
    <name evidence="2" type="ordered locus">MHLP_01620</name>
</gene>
<organism evidence="2 3">
    <name type="scientific">Mycoplasma haematolamae (strain Purdue)</name>
    <dbReference type="NCBI Taxonomy" id="1212765"/>
    <lineage>
        <taxon>Bacteria</taxon>
        <taxon>Bacillati</taxon>
        <taxon>Mycoplasmatota</taxon>
        <taxon>Mollicutes</taxon>
        <taxon>Mycoplasmataceae</taxon>
        <taxon>Mycoplasma</taxon>
    </lineage>
</organism>
<keyword evidence="3" id="KW-1185">Reference proteome</keyword>
<dbReference type="HOGENOM" id="CLU_1509003_0_0_14"/>
<feature type="signal peptide" evidence="1">
    <location>
        <begin position="1"/>
        <end position="15"/>
    </location>
</feature>
<accession>I7CJ56</accession>
<reference evidence="2 3" key="1">
    <citation type="journal article" date="2012" name="J. Bacteriol.">
        <title>Genome Sequence of "Candidatus Mycoplasma haemolamae" Strain Purdue, a Red Blood Cell Pathogen of Alpacas (Vicugna pacos) and Llamas (Lama glama).</title>
        <authorList>
            <person name="Guimaraes A.M."/>
            <person name="Toth B."/>
            <person name="Santos A.P."/>
            <person name="do Nascimento N.C."/>
            <person name="Kritchevsky J.E."/>
            <person name="Messick J.B."/>
        </authorList>
    </citation>
    <scope>NUCLEOTIDE SEQUENCE [LARGE SCALE GENOMIC DNA]</scope>
    <source>
        <strain evidence="2 3">Purdue</strain>
    </source>
</reference>
<feature type="chain" id="PRO_5013243465" description="Lipoprotein" evidence="1">
    <location>
        <begin position="16"/>
        <end position="182"/>
    </location>
</feature>
<proteinExistence type="predicted"/>
<dbReference type="PATRIC" id="fig|1212765.3.peg.360"/>
<dbReference type="AlphaFoldDB" id="I7CJ56"/>
<sequence>MAFSLFGKVAFTALAAGGTSTAVVYPLMQGKGSYVAFFTGKTSKEVEGILLFSKSLYETEELVRTSDWTYKIDVKTPEQWNNLRERLQGDQEGRDFTDYIPVEIKENNKSEQVVTFLSKMTKELWQAIKDNGGTGEFEQLKKYIEKPEVTSEFKSVFGEETYQSLLKGIAKADSQFKGKSVS</sequence>
<evidence type="ECO:0008006" key="4">
    <source>
        <dbReference type="Google" id="ProtNLM"/>
    </source>
</evidence>
<evidence type="ECO:0000313" key="2">
    <source>
        <dbReference type="EMBL" id="AFO51904.1"/>
    </source>
</evidence>
<evidence type="ECO:0000256" key="1">
    <source>
        <dbReference type="SAM" id="SignalP"/>
    </source>
</evidence>
<dbReference type="EMBL" id="CP003731">
    <property type="protein sequence ID" value="AFO51904.1"/>
    <property type="molecule type" value="Genomic_DNA"/>
</dbReference>
<dbReference type="KEGG" id="mhl:MHLP_01620"/>
<dbReference type="Proteomes" id="UP000006502">
    <property type="component" value="Chromosome"/>
</dbReference>
<dbReference type="STRING" id="1212765.MHLP_01620"/>